<dbReference type="EMBL" id="JAHXZJ010002983">
    <property type="protein sequence ID" value="KAH0533815.1"/>
    <property type="molecule type" value="Genomic_DNA"/>
</dbReference>
<name>A0AAV7HUT5_COTGL</name>
<dbReference type="Gene3D" id="1.10.10.2590">
    <property type="entry name" value="BEN domain"/>
    <property type="match status" value="1"/>
</dbReference>
<dbReference type="AlphaFoldDB" id="A0AAV7HUT5"/>
<sequence>MKPKLALIQWIGGKYDQTYTAGVPVDWILDFDANTFDPTNEDESFVVEWRESKTGKIPKRGWKFYDAKVIRVSRSIKSLENEIAILEGVVSPLRPKRPDDDKCERFEGTNLESKYDNMATEQGEIASTSTGIGDAKKRKLSESIDKSDHEVDIANNHHKEKKKSTVSELSGNADDSDSFDELRSNQSNLKDKKSTKQMLLNLCQEMQALKEAQLEMLNAQKQAHQAQQPDQPVEIGHEGSNVFVTREQWDTANSRDTYGKMGVSLVRALFDDDVLIKSNLRGGTSKINKNQPRRSGLDSVIMAAITGKLELDEIEN</sequence>
<evidence type="ECO:0000313" key="3">
    <source>
        <dbReference type="EMBL" id="KAH0533815.1"/>
    </source>
</evidence>
<gene>
    <name evidence="2" type="ORF">KQX54_001812</name>
    <name evidence="3" type="ORF">KQX54_001884</name>
</gene>
<accession>A0AAV7HUT5</accession>
<dbReference type="EMBL" id="JAHXZJ010002983">
    <property type="protein sequence ID" value="KAH0533811.1"/>
    <property type="molecule type" value="Genomic_DNA"/>
</dbReference>
<evidence type="ECO:0000313" key="2">
    <source>
        <dbReference type="EMBL" id="KAH0533811.1"/>
    </source>
</evidence>
<comment type="caution">
    <text evidence="3">The sequence shown here is derived from an EMBL/GenBank/DDBJ whole genome shotgun (WGS) entry which is preliminary data.</text>
</comment>
<protein>
    <submittedName>
        <fullName evidence="3">Uncharacterized protein</fullName>
    </submittedName>
</protein>
<reference evidence="3 4" key="1">
    <citation type="journal article" date="2021" name="J. Hered.">
        <title>A chromosome-level genome assembly of the parasitoid wasp, Cotesia glomerata (Hymenoptera: Braconidae).</title>
        <authorList>
            <person name="Pinto B.J."/>
            <person name="Weis J.J."/>
            <person name="Gamble T."/>
            <person name="Ode P.J."/>
            <person name="Paul R."/>
            <person name="Zaspel J.M."/>
        </authorList>
    </citation>
    <scope>NUCLEOTIDE SEQUENCE [LARGE SCALE GENOMIC DNA]</scope>
    <source>
        <strain evidence="3">CgM1</strain>
    </source>
</reference>
<dbReference type="Proteomes" id="UP000826195">
    <property type="component" value="Unassembled WGS sequence"/>
</dbReference>
<evidence type="ECO:0000313" key="4">
    <source>
        <dbReference type="Proteomes" id="UP000826195"/>
    </source>
</evidence>
<organism evidence="3 4">
    <name type="scientific">Cotesia glomerata</name>
    <name type="common">Lepidopteran parasitic wasp</name>
    <name type="synonym">Apanteles glomeratus</name>
    <dbReference type="NCBI Taxonomy" id="32391"/>
    <lineage>
        <taxon>Eukaryota</taxon>
        <taxon>Metazoa</taxon>
        <taxon>Ecdysozoa</taxon>
        <taxon>Arthropoda</taxon>
        <taxon>Hexapoda</taxon>
        <taxon>Insecta</taxon>
        <taxon>Pterygota</taxon>
        <taxon>Neoptera</taxon>
        <taxon>Endopterygota</taxon>
        <taxon>Hymenoptera</taxon>
        <taxon>Apocrita</taxon>
        <taxon>Ichneumonoidea</taxon>
        <taxon>Braconidae</taxon>
        <taxon>Microgastrinae</taxon>
        <taxon>Cotesia</taxon>
    </lineage>
</organism>
<proteinExistence type="predicted"/>
<feature type="region of interest" description="Disordered" evidence="1">
    <location>
        <begin position="118"/>
        <end position="193"/>
    </location>
</feature>
<evidence type="ECO:0000256" key="1">
    <source>
        <dbReference type="SAM" id="MobiDB-lite"/>
    </source>
</evidence>
<keyword evidence="4" id="KW-1185">Reference proteome</keyword>
<feature type="compositionally biased region" description="Basic and acidic residues" evidence="1">
    <location>
        <begin position="140"/>
        <end position="157"/>
    </location>
</feature>